<dbReference type="AlphaFoldDB" id="A0A0D1EIV2"/>
<dbReference type="EMBL" id="JYFE01000025">
    <property type="protein sequence ID" value="KIT16811.1"/>
    <property type="molecule type" value="Genomic_DNA"/>
</dbReference>
<protein>
    <submittedName>
        <fullName evidence="1">Uncharacterized protein</fullName>
    </submittedName>
</protein>
<sequence length="192" mass="20308">MKTAIASLLSSTEVSRISFVFGPVSVLSHDFAAVATAVRSGDLAVEIDPGFLGAIDGTAAYDQDLNAFVFSSALQLGGDSLTSIGMSAFVVHEAVHAISDRKAAAVSIQMDEGAAYVATVWYMLERGVVDLSNSDAPEADRPLLEAVDAMRKRALDGTVPVSATDSEVKAVVGYVLNQPRYRTPGVYEYNGW</sequence>
<comment type="caution">
    <text evidence="1">The sequence shown here is derived from an EMBL/GenBank/DDBJ whole genome shotgun (WGS) entry which is preliminary data.</text>
</comment>
<evidence type="ECO:0000313" key="1">
    <source>
        <dbReference type="EMBL" id="KIT16811.1"/>
    </source>
</evidence>
<gene>
    <name evidence="1" type="ORF">jaqu_13060</name>
</gene>
<keyword evidence="2" id="KW-1185">Reference proteome</keyword>
<name>A0A0D1EIV2_9RHOB</name>
<proteinExistence type="predicted"/>
<dbReference type="Proteomes" id="UP000032232">
    <property type="component" value="Unassembled WGS sequence"/>
</dbReference>
<dbReference type="STRING" id="935700.jaqu_13060"/>
<reference evidence="1 2" key="1">
    <citation type="submission" date="2015-02" db="EMBL/GenBank/DDBJ databases">
        <title>Genome Sequence of Jannaschia aquimarina DSM28248, a member of the Roseobacter clade.</title>
        <authorList>
            <person name="Voget S."/>
            <person name="Daniel R."/>
        </authorList>
    </citation>
    <scope>NUCLEOTIDE SEQUENCE [LARGE SCALE GENOMIC DNA]</scope>
    <source>
        <strain evidence="1 2">GSW-M26</strain>
    </source>
</reference>
<accession>A0A0D1EIV2</accession>
<evidence type="ECO:0000313" key="2">
    <source>
        <dbReference type="Proteomes" id="UP000032232"/>
    </source>
</evidence>
<dbReference type="PATRIC" id="fig|935700.4.peg.1361"/>
<dbReference type="RefSeq" id="WP_043918152.1">
    <property type="nucleotide sequence ID" value="NZ_FZPF01000006.1"/>
</dbReference>
<organism evidence="1 2">
    <name type="scientific">Jannaschia aquimarina</name>
    <dbReference type="NCBI Taxonomy" id="935700"/>
    <lineage>
        <taxon>Bacteria</taxon>
        <taxon>Pseudomonadati</taxon>
        <taxon>Pseudomonadota</taxon>
        <taxon>Alphaproteobacteria</taxon>
        <taxon>Rhodobacterales</taxon>
        <taxon>Roseobacteraceae</taxon>
        <taxon>Jannaschia</taxon>
    </lineage>
</organism>